<name>A0ABT6HR22_9ACTN</name>
<dbReference type="Proteomes" id="UP001223144">
    <property type="component" value="Unassembled WGS sequence"/>
</dbReference>
<gene>
    <name evidence="1" type="ORF">QCN29_20715</name>
</gene>
<dbReference type="RefSeq" id="WP_279929916.1">
    <property type="nucleotide sequence ID" value="NZ_JARWBG010000024.1"/>
</dbReference>
<evidence type="ECO:0000313" key="2">
    <source>
        <dbReference type="Proteomes" id="UP001223144"/>
    </source>
</evidence>
<comment type="caution">
    <text evidence="1">The sequence shown here is derived from an EMBL/GenBank/DDBJ whole genome shotgun (WGS) entry which is preliminary data.</text>
</comment>
<sequence length="67" mass="7543">MELRERGLLFLAALIPPDQLHAARDRRPSEDSYLFHRPPPRARFIADGLEVLQAAPAPCPTTSYWSG</sequence>
<protein>
    <submittedName>
        <fullName evidence="1">Uncharacterized protein</fullName>
    </submittedName>
</protein>
<evidence type="ECO:0000313" key="1">
    <source>
        <dbReference type="EMBL" id="MDH2391168.1"/>
    </source>
</evidence>
<dbReference type="EMBL" id="JARWBG010000024">
    <property type="protein sequence ID" value="MDH2391168.1"/>
    <property type="molecule type" value="Genomic_DNA"/>
</dbReference>
<proteinExistence type="predicted"/>
<keyword evidence="2" id="KW-1185">Reference proteome</keyword>
<organism evidence="1 2">
    <name type="scientific">Streptomyces chengmaiensis</name>
    <dbReference type="NCBI Taxonomy" id="3040919"/>
    <lineage>
        <taxon>Bacteria</taxon>
        <taxon>Bacillati</taxon>
        <taxon>Actinomycetota</taxon>
        <taxon>Actinomycetes</taxon>
        <taxon>Kitasatosporales</taxon>
        <taxon>Streptomycetaceae</taxon>
        <taxon>Streptomyces</taxon>
    </lineage>
</organism>
<accession>A0ABT6HR22</accession>
<reference evidence="1 2" key="1">
    <citation type="submission" date="2023-04" db="EMBL/GenBank/DDBJ databases">
        <title>Streptomyces chengmaiensis sp. nov. isolated from the stem of mangrove plant in Hainan.</title>
        <authorList>
            <person name="Huang X."/>
            <person name="Zhou S."/>
            <person name="Chu X."/>
            <person name="Xie Y."/>
            <person name="Lin Y."/>
        </authorList>
    </citation>
    <scope>NUCLEOTIDE SEQUENCE [LARGE SCALE GENOMIC DNA]</scope>
    <source>
        <strain evidence="1 2">HNM0663</strain>
    </source>
</reference>